<dbReference type="Pfam" id="PF01467">
    <property type="entry name" value="CTP_transf_like"/>
    <property type="match status" value="1"/>
</dbReference>
<protein>
    <recommendedName>
        <fullName evidence="4">Nicotinamide-nucleotide adenylyltransferase</fullName>
        <ecNumber evidence="4">2.7.7.1</ecNumber>
    </recommendedName>
    <alternativeName>
        <fullName evidence="4">NAD(+) diphosphorylase</fullName>
    </alternativeName>
    <alternativeName>
        <fullName evidence="4">NAD(+) pyrophosphorylase</fullName>
    </alternativeName>
    <alternativeName>
        <fullName evidence="4">NMN adenylyltransferase</fullName>
    </alternativeName>
</protein>
<evidence type="ECO:0000256" key="3">
    <source>
        <dbReference type="ARBA" id="ARBA00022695"/>
    </source>
</evidence>
<dbReference type="InterPro" id="IPR006418">
    <property type="entry name" value="NMN_Atrans_arc"/>
</dbReference>
<feature type="domain" description="Cytidyltransferase-like" evidence="5">
    <location>
        <begin position="5"/>
        <end position="125"/>
    </location>
</feature>
<organism evidence="6 7">
    <name type="scientific">Candidatus Magasanikbacteria bacterium CG_4_9_14_0_2_um_filter_42_11</name>
    <dbReference type="NCBI Taxonomy" id="1974643"/>
    <lineage>
        <taxon>Bacteria</taxon>
        <taxon>Candidatus Magasanikiibacteriota</taxon>
    </lineage>
</organism>
<gene>
    <name evidence="6" type="ORF">CO030_01085</name>
</gene>
<evidence type="ECO:0000313" key="6">
    <source>
        <dbReference type="EMBL" id="PJC52776.1"/>
    </source>
</evidence>
<keyword evidence="2 4" id="KW-0808">Transferase</keyword>
<keyword evidence="4" id="KW-0547">Nucleotide-binding</keyword>
<dbReference type="Gene3D" id="3.40.50.620">
    <property type="entry name" value="HUPs"/>
    <property type="match status" value="1"/>
</dbReference>
<comment type="catalytic activity">
    <reaction evidence="4">
        <text>beta-nicotinamide D-ribonucleotide + ATP + H(+) = diphosphate + NAD(+)</text>
        <dbReference type="Rhea" id="RHEA:21360"/>
        <dbReference type="ChEBI" id="CHEBI:14649"/>
        <dbReference type="ChEBI" id="CHEBI:15378"/>
        <dbReference type="ChEBI" id="CHEBI:30616"/>
        <dbReference type="ChEBI" id="CHEBI:33019"/>
        <dbReference type="ChEBI" id="CHEBI:57540"/>
        <dbReference type="EC" id="2.7.7.1"/>
    </reaction>
</comment>
<comment type="pathway">
    <text evidence="4">Cofactor biosynthesis; NAD(+) biosynthesis; NAD(+) from nicotinamide D-ribonucleotide: step 1/1.</text>
</comment>
<dbReference type="NCBIfam" id="TIGR00125">
    <property type="entry name" value="cyt_tran_rel"/>
    <property type="match status" value="1"/>
</dbReference>
<dbReference type="NCBIfam" id="NF002243">
    <property type="entry name" value="PRK01153.1"/>
    <property type="match status" value="1"/>
</dbReference>
<dbReference type="Proteomes" id="UP000231456">
    <property type="component" value="Unassembled WGS sequence"/>
</dbReference>
<evidence type="ECO:0000256" key="2">
    <source>
        <dbReference type="ARBA" id="ARBA00022679"/>
    </source>
</evidence>
<comment type="subcellular location">
    <subcellularLocation>
        <location evidence="4">Cytoplasm</location>
    </subcellularLocation>
</comment>
<keyword evidence="3 4" id="KW-0548">Nucleotidyltransferase</keyword>
<evidence type="ECO:0000259" key="5">
    <source>
        <dbReference type="Pfam" id="PF01467"/>
    </source>
</evidence>
<sequence length="154" mass="17788">MKRALYIGRFQPFHLGHIYALSQIVEPDIIIGIGSSQYSRTDNNPYTYEERKSMIEHAWKEQQATILAITDIHDETKWVEHVIETTGQIDIVYTGNAWVKELFEKAGYKVKDIIIKNPYSGTTIRKMIQNESDEWESMVPPEVVSTIKTVSKNL</sequence>
<reference evidence="7" key="1">
    <citation type="submission" date="2017-09" db="EMBL/GenBank/DDBJ databases">
        <title>Depth-based differentiation of microbial function through sediment-hosted aquifers and enrichment of novel symbionts in the deep terrestrial subsurface.</title>
        <authorList>
            <person name="Probst A.J."/>
            <person name="Ladd B."/>
            <person name="Jarett J.K."/>
            <person name="Geller-Mcgrath D.E."/>
            <person name="Sieber C.M.K."/>
            <person name="Emerson J.B."/>
            <person name="Anantharaman K."/>
            <person name="Thomas B.C."/>
            <person name="Malmstrom R."/>
            <person name="Stieglmeier M."/>
            <person name="Klingl A."/>
            <person name="Woyke T."/>
            <person name="Ryan C.M."/>
            <person name="Banfield J.F."/>
        </authorList>
    </citation>
    <scope>NUCLEOTIDE SEQUENCE [LARGE SCALE GENOMIC DNA]</scope>
</reference>
<dbReference type="GO" id="GO:0009435">
    <property type="term" value="P:NAD+ biosynthetic process"/>
    <property type="evidence" value="ECO:0007669"/>
    <property type="project" value="UniProtKB-UniRule"/>
</dbReference>
<keyword evidence="4" id="KW-0662">Pyridine nucleotide biosynthesis</keyword>
<dbReference type="PANTHER" id="PTHR21342:SF0">
    <property type="entry name" value="BIFUNCTIONAL NMN ADENYLYLTRANSFERASE_NUDIX HYDROLASE"/>
    <property type="match status" value="1"/>
</dbReference>
<evidence type="ECO:0000256" key="4">
    <source>
        <dbReference type="HAMAP-Rule" id="MF_00243"/>
    </source>
</evidence>
<comment type="caution">
    <text evidence="6">The sequence shown here is derived from an EMBL/GenBank/DDBJ whole genome shotgun (WGS) entry which is preliminary data.</text>
</comment>
<dbReference type="UniPathway" id="UPA00253">
    <property type="reaction ID" value="UER00600"/>
</dbReference>
<dbReference type="EC" id="2.7.7.1" evidence="4"/>
<accession>A0A2M8FAN0</accession>
<evidence type="ECO:0000313" key="7">
    <source>
        <dbReference type="Proteomes" id="UP000231456"/>
    </source>
</evidence>
<dbReference type="AlphaFoldDB" id="A0A2M8FAN0"/>
<proteinExistence type="inferred from homology"/>
<dbReference type="EMBL" id="PFRH01000041">
    <property type="protein sequence ID" value="PJC52776.1"/>
    <property type="molecule type" value="Genomic_DNA"/>
</dbReference>
<dbReference type="InterPro" id="IPR004821">
    <property type="entry name" value="Cyt_trans-like"/>
</dbReference>
<dbReference type="GO" id="GO:0005524">
    <property type="term" value="F:ATP binding"/>
    <property type="evidence" value="ECO:0007669"/>
    <property type="project" value="UniProtKB-KW"/>
</dbReference>
<dbReference type="InterPro" id="IPR014729">
    <property type="entry name" value="Rossmann-like_a/b/a_fold"/>
</dbReference>
<name>A0A2M8FAN0_9BACT</name>
<dbReference type="GO" id="GO:0005737">
    <property type="term" value="C:cytoplasm"/>
    <property type="evidence" value="ECO:0007669"/>
    <property type="project" value="UniProtKB-SubCell"/>
</dbReference>
<keyword evidence="4" id="KW-0520">NAD</keyword>
<comment type="similarity">
    <text evidence="1 4">Belongs to the archaeal NMN adenylyltransferase family.</text>
</comment>
<dbReference type="SUPFAM" id="SSF52374">
    <property type="entry name" value="Nucleotidylyl transferase"/>
    <property type="match status" value="1"/>
</dbReference>
<dbReference type="GO" id="GO:0000309">
    <property type="term" value="F:nicotinamide-nucleotide adenylyltransferase activity"/>
    <property type="evidence" value="ECO:0007669"/>
    <property type="project" value="UniProtKB-UniRule"/>
</dbReference>
<dbReference type="HAMAP" id="MF_00243">
    <property type="entry name" value="NMN_adenylyltr"/>
    <property type="match status" value="1"/>
</dbReference>
<keyword evidence="4" id="KW-0067">ATP-binding</keyword>
<keyword evidence="4" id="KW-0963">Cytoplasm</keyword>
<dbReference type="PANTHER" id="PTHR21342">
    <property type="entry name" value="PHOSPHOPANTETHEINE ADENYLYLTRANSFERASE"/>
    <property type="match status" value="1"/>
</dbReference>
<evidence type="ECO:0000256" key="1">
    <source>
        <dbReference type="ARBA" id="ARBA00010124"/>
    </source>
</evidence>